<keyword evidence="5 6" id="KW-0560">Oxidoreductase</keyword>
<dbReference type="EMBL" id="RCDD01000002">
    <property type="protein sequence ID" value="RLK58545.1"/>
    <property type="molecule type" value="Genomic_DNA"/>
</dbReference>
<evidence type="ECO:0000256" key="2">
    <source>
        <dbReference type="ARBA" id="ARBA00009347"/>
    </source>
</evidence>
<evidence type="ECO:0000256" key="5">
    <source>
        <dbReference type="ARBA" id="ARBA00023002"/>
    </source>
</evidence>
<gene>
    <name evidence="9" type="ORF">CLV68_3013</name>
</gene>
<evidence type="ECO:0000256" key="3">
    <source>
        <dbReference type="ARBA" id="ARBA00022630"/>
    </source>
</evidence>
<dbReference type="InterPro" id="IPR009100">
    <property type="entry name" value="AcylCoA_DH/oxidase_NM_dom_sf"/>
</dbReference>
<feature type="domain" description="Acyl-CoA dehydrogenase/oxidase C-terminal" evidence="7">
    <location>
        <begin position="229"/>
        <end position="350"/>
    </location>
</feature>
<dbReference type="Proteomes" id="UP000282454">
    <property type="component" value="Unassembled WGS sequence"/>
</dbReference>
<dbReference type="AlphaFoldDB" id="A0A421B2G9"/>
<evidence type="ECO:0000256" key="6">
    <source>
        <dbReference type="RuleBase" id="RU362125"/>
    </source>
</evidence>
<name>A0A421B2G9_9PSEU</name>
<comment type="similarity">
    <text evidence="2 6">Belongs to the acyl-CoA dehydrogenase family.</text>
</comment>
<dbReference type="PANTHER" id="PTHR48083:SF2">
    <property type="entry name" value="MEDIUM-CHAIN SPECIFIC ACYL-COA DEHYDROGENASE, MITOCHONDRIAL"/>
    <property type="match status" value="1"/>
</dbReference>
<dbReference type="InterPro" id="IPR046373">
    <property type="entry name" value="Acyl-CoA_Oxase/DH_mid-dom_sf"/>
</dbReference>
<evidence type="ECO:0000313" key="9">
    <source>
        <dbReference type="EMBL" id="RLK58545.1"/>
    </source>
</evidence>
<dbReference type="InterPro" id="IPR009075">
    <property type="entry name" value="AcylCo_DH/oxidase_C"/>
</dbReference>
<sequence length="393" mass="41793">MSGAAIESWLEPLRAVLDPADEVCWPRLRDFADCLDSALGRYPVGADLPAGPPRSGRLLEVRAVLAAAGFADNSPAFQLLAQFVAGYRDIDLRDATGLGHGDLIRRHGTERTRRRWLPRLRAGALAGIAITEPHGGSQVARTSTRAMADQAGTWLLTGRKTWISRLTEAELFVVFFRAPHGRLAAAVVDAADPGLHRRTLSPAGLAGWTWGVLDLDQVPVHPHDVLSQDGMAMLRGHFAVYRSLVTATALGAAAAVFDTVTTNLADRRADGRIARIRDSSLVSLGRGHARLVTALLGTATASRLAVAGDERAELWGCAMKAHGVDTAHRVVAELAVLLGAAGFQVSCQAVKTSRDLSGLLYADGIHDTLYRTAGKQHIRPATRESEGALAAGA</sequence>
<dbReference type="GO" id="GO:0050660">
    <property type="term" value="F:flavin adenine dinucleotide binding"/>
    <property type="evidence" value="ECO:0007669"/>
    <property type="project" value="InterPro"/>
</dbReference>
<comment type="caution">
    <text evidence="9">The sequence shown here is derived from an EMBL/GenBank/DDBJ whole genome shotgun (WGS) entry which is preliminary data.</text>
</comment>
<keyword evidence="3 6" id="KW-0285">Flavoprotein</keyword>
<dbReference type="GO" id="GO:0003995">
    <property type="term" value="F:acyl-CoA dehydrogenase activity"/>
    <property type="evidence" value="ECO:0007669"/>
    <property type="project" value="TreeGrafter"/>
</dbReference>
<dbReference type="Gene3D" id="1.10.540.10">
    <property type="entry name" value="Acyl-CoA dehydrogenase/oxidase, N-terminal domain"/>
    <property type="match status" value="1"/>
</dbReference>
<keyword evidence="4 6" id="KW-0274">FAD</keyword>
<comment type="cofactor">
    <cofactor evidence="1 6">
        <name>FAD</name>
        <dbReference type="ChEBI" id="CHEBI:57692"/>
    </cofactor>
</comment>
<dbReference type="Pfam" id="PF02770">
    <property type="entry name" value="Acyl-CoA_dh_M"/>
    <property type="match status" value="1"/>
</dbReference>
<organism evidence="9 10">
    <name type="scientific">Actinokineospora cianjurensis</name>
    <dbReference type="NCBI Taxonomy" id="585224"/>
    <lineage>
        <taxon>Bacteria</taxon>
        <taxon>Bacillati</taxon>
        <taxon>Actinomycetota</taxon>
        <taxon>Actinomycetes</taxon>
        <taxon>Pseudonocardiales</taxon>
        <taxon>Pseudonocardiaceae</taxon>
        <taxon>Actinokineospora</taxon>
    </lineage>
</organism>
<dbReference type="InterPro" id="IPR006091">
    <property type="entry name" value="Acyl-CoA_Oxase/DH_mid-dom"/>
</dbReference>
<dbReference type="Pfam" id="PF00441">
    <property type="entry name" value="Acyl-CoA_dh_1"/>
    <property type="match status" value="1"/>
</dbReference>
<dbReference type="Gene3D" id="2.40.110.10">
    <property type="entry name" value="Butyryl-CoA Dehydrogenase, subunit A, domain 2"/>
    <property type="match status" value="1"/>
</dbReference>
<feature type="domain" description="Acyl-CoA oxidase/dehydrogenase middle" evidence="8">
    <location>
        <begin position="128"/>
        <end position="218"/>
    </location>
</feature>
<evidence type="ECO:0000256" key="1">
    <source>
        <dbReference type="ARBA" id="ARBA00001974"/>
    </source>
</evidence>
<accession>A0A421B2G9</accession>
<dbReference type="GO" id="GO:0005737">
    <property type="term" value="C:cytoplasm"/>
    <property type="evidence" value="ECO:0007669"/>
    <property type="project" value="TreeGrafter"/>
</dbReference>
<dbReference type="InterPro" id="IPR050741">
    <property type="entry name" value="Acyl-CoA_dehydrogenase"/>
</dbReference>
<dbReference type="PANTHER" id="PTHR48083">
    <property type="entry name" value="MEDIUM-CHAIN SPECIFIC ACYL-COA DEHYDROGENASE, MITOCHONDRIAL-RELATED"/>
    <property type="match status" value="1"/>
</dbReference>
<evidence type="ECO:0000259" key="7">
    <source>
        <dbReference type="Pfam" id="PF00441"/>
    </source>
</evidence>
<dbReference type="SUPFAM" id="SSF56645">
    <property type="entry name" value="Acyl-CoA dehydrogenase NM domain-like"/>
    <property type="match status" value="1"/>
</dbReference>
<protein>
    <submittedName>
        <fullName evidence="9">Acyl-CoA dehydrogenase-like protein</fullName>
    </submittedName>
</protein>
<dbReference type="InterPro" id="IPR037069">
    <property type="entry name" value="AcylCoA_DH/ox_N_sf"/>
</dbReference>
<reference evidence="9 10" key="1">
    <citation type="submission" date="2018-10" db="EMBL/GenBank/DDBJ databases">
        <title>Genomic Encyclopedia of Archaeal and Bacterial Type Strains, Phase II (KMG-II): from individual species to whole genera.</title>
        <authorList>
            <person name="Goeker M."/>
        </authorList>
    </citation>
    <scope>NUCLEOTIDE SEQUENCE [LARGE SCALE GENOMIC DNA]</scope>
    <source>
        <strain evidence="9 10">DSM 45657</strain>
    </source>
</reference>
<evidence type="ECO:0000313" key="10">
    <source>
        <dbReference type="Proteomes" id="UP000282454"/>
    </source>
</evidence>
<dbReference type="SUPFAM" id="SSF47203">
    <property type="entry name" value="Acyl-CoA dehydrogenase C-terminal domain-like"/>
    <property type="match status" value="1"/>
</dbReference>
<dbReference type="OrthoDB" id="3662563at2"/>
<keyword evidence="10" id="KW-1185">Reference proteome</keyword>
<dbReference type="RefSeq" id="WP_121391266.1">
    <property type="nucleotide sequence ID" value="NZ_RCDD01000002.1"/>
</dbReference>
<evidence type="ECO:0000259" key="8">
    <source>
        <dbReference type="Pfam" id="PF02770"/>
    </source>
</evidence>
<dbReference type="Gene3D" id="1.20.140.10">
    <property type="entry name" value="Butyryl-CoA Dehydrogenase, subunit A, domain 3"/>
    <property type="match status" value="1"/>
</dbReference>
<dbReference type="InterPro" id="IPR036250">
    <property type="entry name" value="AcylCo_DH-like_C"/>
</dbReference>
<evidence type="ECO:0000256" key="4">
    <source>
        <dbReference type="ARBA" id="ARBA00022827"/>
    </source>
</evidence>
<dbReference type="GO" id="GO:0033539">
    <property type="term" value="P:fatty acid beta-oxidation using acyl-CoA dehydrogenase"/>
    <property type="evidence" value="ECO:0007669"/>
    <property type="project" value="TreeGrafter"/>
</dbReference>
<proteinExistence type="inferred from homology"/>